<proteinExistence type="predicted"/>
<dbReference type="Gene3D" id="3.40.390.70">
    <property type="match status" value="1"/>
</dbReference>
<keyword evidence="3" id="KW-1185">Reference proteome</keyword>
<evidence type="ECO:0000313" key="3">
    <source>
        <dbReference type="Proteomes" id="UP000243924"/>
    </source>
</evidence>
<dbReference type="PIRSF" id="PIRSF012641">
    <property type="entry name" value="UCP012641"/>
    <property type="match status" value="1"/>
</dbReference>
<dbReference type="RefSeq" id="WP_092385569.1">
    <property type="nucleotide sequence ID" value="NZ_LT629787.1"/>
</dbReference>
<dbReference type="Pfam" id="PF10005">
    <property type="entry name" value="Zn_ribbon_DZR_6"/>
    <property type="match status" value="1"/>
</dbReference>
<reference evidence="3" key="1">
    <citation type="submission" date="2016-10" db="EMBL/GenBank/DDBJ databases">
        <authorList>
            <person name="Varghese N."/>
            <person name="Submissions S."/>
        </authorList>
    </citation>
    <scope>NUCLEOTIDE SEQUENCE [LARGE SCALE GENOMIC DNA]</scope>
    <source>
        <strain evidence="3">CECT 8338</strain>
    </source>
</reference>
<gene>
    <name evidence="2" type="ORF">SAMN05216210_1463</name>
</gene>
<sequence length="379" mass="43823">MSYFTQLLRNQEPGQLFRYHPNGHVQRCGCGQAIFFHNTRCLACGSELGYHPQLGLLLNLTAQSDDQHWLIRPTENSEPQPVKRCSNLHGPLQCNWLVSDPEHGDLCQACALNLLIPNLEQPGSPELWRETEEAKRRLVAQLIMLGLPVLNREQDPQRGLGFKLMRQQAGDEPVMTGHMNGVITINVAEADPAYREQVRQNMAEHYRTLLGHFRHESGHYYWDRLVRDSDWLQPYRDLFGDERRDYQQALSNHYQYGPSLDWQSNFISHYAASHPWEDWAETWAHYLHMTDTLNVALDFGIQVDRLELALTPFTHADLNCSADNAEAERFLAFVNRWVMLSSVLNVLARTMGQADIYPFVLTPGSLRKMYFVHRVIAHY</sequence>
<evidence type="ECO:0000313" key="2">
    <source>
        <dbReference type="EMBL" id="SDU05200.1"/>
    </source>
</evidence>
<dbReference type="Pfam" id="PF15887">
    <property type="entry name" value="Peptidase_Mx"/>
    <property type="match status" value="1"/>
</dbReference>
<dbReference type="STRING" id="1434072.SAMN05216210_1463"/>
<dbReference type="Proteomes" id="UP000243924">
    <property type="component" value="Chromosome I"/>
</dbReference>
<dbReference type="EMBL" id="LT629787">
    <property type="protein sequence ID" value="SDU05200.1"/>
    <property type="molecule type" value="Genomic_DNA"/>
</dbReference>
<dbReference type="OrthoDB" id="256753at2"/>
<organism evidence="2 3">
    <name type="scientific">Halopseudomonas salegens</name>
    <dbReference type="NCBI Taxonomy" id="1434072"/>
    <lineage>
        <taxon>Bacteria</taxon>
        <taxon>Pseudomonadati</taxon>
        <taxon>Pseudomonadota</taxon>
        <taxon>Gammaproteobacteria</taxon>
        <taxon>Pseudomonadales</taxon>
        <taxon>Pseudomonadaceae</taxon>
        <taxon>Halopseudomonas</taxon>
    </lineage>
</organism>
<protein>
    <recommendedName>
        <fullName evidence="1">Zinc-ribbon domain-containing protein</fullName>
    </recommendedName>
</protein>
<feature type="domain" description="Zinc-ribbon" evidence="1">
    <location>
        <begin position="27"/>
        <end position="120"/>
    </location>
</feature>
<dbReference type="AlphaFoldDB" id="A0A1H2FCW1"/>
<dbReference type="InterPro" id="IPR031321">
    <property type="entry name" value="UCP012641"/>
</dbReference>
<name>A0A1H2FCW1_9GAMM</name>
<dbReference type="InterPro" id="IPR011201">
    <property type="entry name" value="Zinc-ribbon_6_bact"/>
</dbReference>
<evidence type="ECO:0000259" key="1">
    <source>
        <dbReference type="Pfam" id="PF10005"/>
    </source>
</evidence>
<accession>A0A1H2FCW1</accession>